<comment type="caution">
    <text evidence="1">The sequence shown here is derived from an EMBL/GenBank/DDBJ whole genome shotgun (WGS) entry which is preliminary data.</text>
</comment>
<proteinExistence type="predicted"/>
<evidence type="ECO:0000313" key="1">
    <source>
        <dbReference type="EMBL" id="RKT71885.1"/>
    </source>
</evidence>
<dbReference type="Proteomes" id="UP000272729">
    <property type="component" value="Unassembled WGS sequence"/>
</dbReference>
<protein>
    <recommendedName>
        <fullName evidence="3">Glutathionylspermidine synthase</fullName>
    </recommendedName>
</protein>
<dbReference type="EMBL" id="RBXR01000001">
    <property type="protein sequence ID" value="RKT71885.1"/>
    <property type="molecule type" value="Genomic_DNA"/>
</dbReference>
<organism evidence="1 2">
    <name type="scientific">Saccharothrix variisporea</name>
    <dbReference type="NCBI Taxonomy" id="543527"/>
    <lineage>
        <taxon>Bacteria</taxon>
        <taxon>Bacillati</taxon>
        <taxon>Actinomycetota</taxon>
        <taxon>Actinomycetes</taxon>
        <taxon>Pseudonocardiales</taxon>
        <taxon>Pseudonocardiaceae</taxon>
        <taxon>Saccharothrix</taxon>
    </lineage>
</organism>
<evidence type="ECO:0008006" key="3">
    <source>
        <dbReference type="Google" id="ProtNLM"/>
    </source>
</evidence>
<gene>
    <name evidence="1" type="ORF">DFJ66_5184</name>
</gene>
<name>A0A495XFH6_9PSEU</name>
<reference evidence="1 2" key="1">
    <citation type="submission" date="2018-10" db="EMBL/GenBank/DDBJ databases">
        <title>Sequencing the genomes of 1000 actinobacteria strains.</title>
        <authorList>
            <person name="Klenk H.-P."/>
        </authorList>
    </citation>
    <scope>NUCLEOTIDE SEQUENCE [LARGE SCALE GENOMIC DNA]</scope>
    <source>
        <strain evidence="1 2">DSM 43911</strain>
    </source>
</reference>
<dbReference type="SUPFAM" id="SSF56059">
    <property type="entry name" value="Glutathione synthetase ATP-binding domain-like"/>
    <property type="match status" value="1"/>
</dbReference>
<keyword evidence="2" id="KW-1185">Reference proteome</keyword>
<accession>A0A495XFH6</accession>
<dbReference type="AlphaFoldDB" id="A0A495XFH6"/>
<sequence length="404" mass="44672">MCRVDLTRAFLADESLHDVMAELDLPPALNEVYGHRLAPRPFFLDRAEADRVADDLRRFFDLLLSLPHRLFDGSLTRCAAALGVPPHEAALMSAEPPPFHGRADLYRVGEGFRLLELNSGSQLGGTDLGDIARAIHESPRMRDFVRDHGLSYVHPVEKLLSAIGSGTVAFLEAGGMLAKFGKGFASLQESCRRLGVDILLGELEDLTERNGWLHLNGTRLDVVVRFFSPAQAVGKADAFLKGVKTEIYTPLSSYLYGYKSTLALLTGTNLEDDEQALVDRLVPWTRKLEDVDKDHLRAHRENLVLKASGEFAGTGVYAGWLHDDRSWRDLLEDCAGRPHVVQERVRPQLDVVPGDDRGWLTTWGWFVTPDGFAGMSIRTMPHEAGAVVSYGGNPNTRVSGLLVH</sequence>
<evidence type="ECO:0000313" key="2">
    <source>
        <dbReference type="Proteomes" id="UP000272729"/>
    </source>
</evidence>